<sequence>VVGVAVGAVVIILTSTHITLAVVLPPQIRSSVGQLMVDEGETGVVLQCNLEIGDDPHSLQMASR</sequence>
<accession>A0AAE1EK87</accession>
<gene>
    <name evidence="1" type="ORF">Pcinc_039758</name>
</gene>
<dbReference type="AlphaFoldDB" id="A0AAE1EK87"/>
<feature type="non-terminal residue" evidence="1">
    <location>
        <position position="1"/>
    </location>
</feature>
<evidence type="ECO:0000313" key="1">
    <source>
        <dbReference type="EMBL" id="KAK3853710.1"/>
    </source>
</evidence>
<reference evidence="1" key="1">
    <citation type="submission" date="2023-10" db="EMBL/GenBank/DDBJ databases">
        <title>Genome assemblies of two species of porcelain crab, Petrolisthes cinctipes and Petrolisthes manimaculis (Anomura: Porcellanidae).</title>
        <authorList>
            <person name="Angst P."/>
        </authorList>
    </citation>
    <scope>NUCLEOTIDE SEQUENCE</scope>
    <source>
        <strain evidence="1">PB745_01</strain>
        <tissue evidence="1">Gill</tissue>
    </source>
</reference>
<comment type="caution">
    <text evidence="1">The sequence shown here is derived from an EMBL/GenBank/DDBJ whole genome shotgun (WGS) entry which is preliminary data.</text>
</comment>
<protein>
    <submittedName>
        <fullName evidence="1">Uncharacterized protein</fullName>
    </submittedName>
</protein>
<dbReference type="Proteomes" id="UP001286313">
    <property type="component" value="Unassembled WGS sequence"/>
</dbReference>
<name>A0AAE1EK87_PETCI</name>
<dbReference type="EMBL" id="JAWQEG010006857">
    <property type="protein sequence ID" value="KAK3853710.1"/>
    <property type="molecule type" value="Genomic_DNA"/>
</dbReference>
<proteinExistence type="predicted"/>
<keyword evidence="2" id="KW-1185">Reference proteome</keyword>
<organism evidence="1 2">
    <name type="scientific">Petrolisthes cinctipes</name>
    <name type="common">Flat porcelain crab</name>
    <dbReference type="NCBI Taxonomy" id="88211"/>
    <lineage>
        <taxon>Eukaryota</taxon>
        <taxon>Metazoa</taxon>
        <taxon>Ecdysozoa</taxon>
        <taxon>Arthropoda</taxon>
        <taxon>Crustacea</taxon>
        <taxon>Multicrustacea</taxon>
        <taxon>Malacostraca</taxon>
        <taxon>Eumalacostraca</taxon>
        <taxon>Eucarida</taxon>
        <taxon>Decapoda</taxon>
        <taxon>Pleocyemata</taxon>
        <taxon>Anomura</taxon>
        <taxon>Galatheoidea</taxon>
        <taxon>Porcellanidae</taxon>
        <taxon>Petrolisthes</taxon>
    </lineage>
</organism>
<evidence type="ECO:0000313" key="2">
    <source>
        <dbReference type="Proteomes" id="UP001286313"/>
    </source>
</evidence>